<evidence type="ECO:0000256" key="4">
    <source>
        <dbReference type="ARBA" id="ARBA00022723"/>
    </source>
</evidence>
<reference evidence="9 10" key="1">
    <citation type="submission" date="2020-04" db="EMBL/GenBank/DDBJ databases">
        <title>Enterovirga sp. isolate from soil.</title>
        <authorList>
            <person name="Chea S."/>
            <person name="Kim D.-U."/>
        </authorList>
    </citation>
    <scope>NUCLEOTIDE SEQUENCE [LARGE SCALE GENOMIC DNA]</scope>
    <source>
        <strain evidence="9 10">DB1703</strain>
    </source>
</reference>
<name>A0A849I036_9HYPH</name>
<keyword evidence="5" id="KW-0460">Magnesium</keyword>
<evidence type="ECO:0000256" key="1">
    <source>
        <dbReference type="ARBA" id="ARBA00001946"/>
    </source>
</evidence>
<organism evidence="9 10">
    <name type="scientific">Enterovirga aerilata</name>
    <dbReference type="NCBI Taxonomy" id="2730920"/>
    <lineage>
        <taxon>Bacteria</taxon>
        <taxon>Pseudomonadati</taxon>
        <taxon>Pseudomonadota</taxon>
        <taxon>Alphaproteobacteria</taxon>
        <taxon>Hyphomicrobiales</taxon>
        <taxon>Methylobacteriaceae</taxon>
        <taxon>Enterovirga</taxon>
    </lineage>
</organism>
<dbReference type="InterPro" id="IPR000092">
    <property type="entry name" value="Polyprenyl_synt"/>
</dbReference>
<dbReference type="PANTHER" id="PTHR43281:SF1">
    <property type="entry name" value="FARNESYL DIPHOSPHATE SYNTHASE"/>
    <property type="match status" value="1"/>
</dbReference>
<comment type="similarity">
    <text evidence="2 8">Belongs to the FPP/GGPP synthase family.</text>
</comment>
<dbReference type="Proteomes" id="UP000564885">
    <property type="component" value="Unassembled WGS sequence"/>
</dbReference>
<dbReference type="EMBL" id="JABEPP010000003">
    <property type="protein sequence ID" value="NNM72702.1"/>
    <property type="molecule type" value="Genomic_DNA"/>
</dbReference>
<evidence type="ECO:0000313" key="10">
    <source>
        <dbReference type="Proteomes" id="UP000564885"/>
    </source>
</evidence>
<comment type="caution">
    <text evidence="9">The sequence shown here is derived from an EMBL/GenBank/DDBJ whole genome shotgun (WGS) entry which is preliminary data.</text>
</comment>
<dbReference type="GO" id="GO:0046872">
    <property type="term" value="F:metal ion binding"/>
    <property type="evidence" value="ECO:0007669"/>
    <property type="project" value="UniProtKB-KW"/>
</dbReference>
<dbReference type="AlphaFoldDB" id="A0A849I036"/>
<dbReference type="SUPFAM" id="SSF48576">
    <property type="entry name" value="Terpenoid synthases"/>
    <property type="match status" value="1"/>
</dbReference>
<keyword evidence="10" id="KW-1185">Reference proteome</keyword>
<dbReference type="CDD" id="cd00685">
    <property type="entry name" value="Trans_IPPS_HT"/>
    <property type="match status" value="1"/>
</dbReference>
<evidence type="ECO:0000256" key="7">
    <source>
        <dbReference type="ARBA" id="ARBA00069024"/>
    </source>
</evidence>
<dbReference type="RefSeq" id="WP_171218240.1">
    <property type="nucleotide sequence ID" value="NZ_JABEPP010000003.1"/>
</dbReference>
<dbReference type="Pfam" id="PF00348">
    <property type="entry name" value="polyprenyl_synt"/>
    <property type="match status" value="1"/>
</dbReference>
<dbReference type="GO" id="GO:0004659">
    <property type="term" value="F:prenyltransferase activity"/>
    <property type="evidence" value="ECO:0007669"/>
    <property type="project" value="InterPro"/>
</dbReference>
<accession>A0A849I036</accession>
<dbReference type="FunFam" id="1.10.600.10:FF:000001">
    <property type="entry name" value="Geranylgeranyl diphosphate synthase"/>
    <property type="match status" value="1"/>
</dbReference>
<keyword evidence="3 8" id="KW-0808">Transferase</keyword>
<keyword evidence="6" id="KW-0414">Isoprene biosynthesis</keyword>
<evidence type="ECO:0000313" key="9">
    <source>
        <dbReference type="EMBL" id="NNM72702.1"/>
    </source>
</evidence>
<evidence type="ECO:0000256" key="6">
    <source>
        <dbReference type="ARBA" id="ARBA00023229"/>
    </source>
</evidence>
<keyword evidence="4" id="KW-0479">Metal-binding</keyword>
<dbReference type="InterPro" id="IPR033749">
    <property type="entry name" value="Polyprenyl_synt_CS"/>
</dbReference>
<gene>
    <name evidence="9" type="ORF">HJG44_09940</name>
</gene>
<dbReference type="PROSITE" id="PS00444">
    <property type="entry name" value="POLYPRENYL_SYNTHASE_2"/>
    <property type="match status" value="1"/>
</dbReference>
<dbReference type="Gene3D" id="1.10.600.10">
    <property type="entry name" value="Farnesyl Diphosphate Synthase"/>
    <property type="match status" value="1"/>
</dbReference>
<dbReference type="InterPro" id="IPR008949">
    <property type="entry name" value="Isoprenoid_synthase_dom_sf"/>
</dbReference>
<comment type="cofactor">
    <cofactor evidence="1">
        <name>Mg(2+)</name>
        <dbReference type="ChEBI" id="CHEBI:18420"/>
    </cofactor>
</comment>
<dbReference type="GO" id="GO:0016114">
    <property type="term" value="P:terpenoid biosynthetic process"/>
    <property type="evidence" value="ECO:0007669"/>
    <property type="project" value="UniProtKB-ARBA"/>
</dbReference>
<evidence type="ECO:0000256" key="5">
    <source>
        <dbReference type="ARBA" id="ARBA00022842"/>
    </source>
</evidence>
<sequence length="316" mass="33478">MRIGRRSDLGSKLASAMASSERASRCSRSDIRVLRAAIDRRLKALFPRGDEETGLEQAIRYAVLTPGKRIRPALTVLAAWELGRDDLAALDPGCALEMVHAASLVLDDLPCMDDAPLRRGEPATHRAFGEDVAVLASVALLSRAFATIGSAPGLSAEQRLRLIDILAEAVGTQGLAGGQFRDLRGGDERRAVAAFSDANHRKTGALFVAAVEMAGVVAQASEARIEELRAFATDLGQAFQIMDDLEDGSGGENGLGEDGAKVTVLSFLGRDGARGHLERHLAQARAALRPEGGLAMFVGAVFAEKTGRANGFQPRI</sequence>
<evidence type="ECO:0000256" key="2">
    <source>
        <dbReference type="ARBA" id="ARBA00006706"/>
    </source>
</evidence>
<proteinExistence type="inferred from homology"/>
<evidence type="ECO:0000256" key="8">
    <source>
        <dbReference type="RuleBase" id="RU004466"/>
    </source>
</evidence>
<dbReference type="PANTHER" id="PTHR43281">
    <property type="entry name" value="FARNESYL DIPHOSPHATE SYNTHASE"/>
    <property type="match status" value="1"/>
</dbReference>
<protein>
    <recommendedName>
        <fullName evidence="7">Probable farnesyl diphosphate synthase</fullName>
    </recommendedName>
</protein>
<evidence type="ECO:0000256" key="3">
    <source>
        <dbReference type="ARBA" id="ARBA00022679"/>
    </source>
</evidence>
<dbReference type="PROSITE" id="PS00723">
    <property type="entry name" value="POLYPRENYL_SYNTHASE_1"/>
    <property type="match status" value="1"/>
</dbReference>
<dbReference type="SFLD" id="SFLDS00005">
    <property type="entry name" value="Isoprenoid_Synthase_Type_I"/>
    <property type="match status" value="1"/>
</dbReference>